<organism evidence="1">
    <name type="scientific">Pararge aegeria</name>
    <name type="common">speckled wood butterfly</name>
    <dbReference type="NCBI Taxonomy" id="116150"/>
    <lineage>
        <taxon>Eukaryota</taxon>
        <taxon>Metazoa</taxon>
        <taxon>Ecdysozoa</taxon>
        <taxon>Arthropoda</taxon>
        <taxon>Hexapoda</taxon>
        <taxon>Insecta</taxon>
        <taxon>Pterygota</taxon>
        <taxon>Neoptera</taxon>
        <taxon>Endopterygota</taxon>
        <taxon>Lepidoptera</taxon>
        <taxon>Glossata</taxon>
        <taxon>Ditrysia</taxon>
        <taxon>Papilionoidea</taxon>
        <taxon>Nymphalidae</taxon>
        <taxon>Satyrinae</taxon>
        <taxon>Satyrini</taxon>
        <taxon>Parargina</taxon>
        <taxon>Pararge</taxon>
    </lineage>
</organism>
<dbReference type="AlphaFoldDB" id="S4PKL3"/>
<reference evidence="1" key="2">
    <citation type="submission" date="2013-05" db="EMBL/GenBank/DDBJ databases">
        <authorList>
            <person name="Carter J.-M."/>
            <person name="Baker S.C."/>
            <person name="Pink R."/>
            <person name="Carter D.R.F."/>
            <person name="Collins A."/>
            <person name="Tomlin J."/>
            <person name="Gibbs M."/>
            <person name="Breuker C.J."/>
        </authorList>
    </citation>
    <scope>NUCLEOTIDE SEQUENCE</scope>
    <source>
        <tissue evidence="1">Ovary</tissue>
    </source>
</reference>
<reference evidence="1" key="1">
    <citation type="journal article" date="2013" name="BMC Genomics">
        <title>Unscrambling butterfly oogenesis.</title>
        <authorList>
            <person name="Carter J.M."/>
            <person name="Baker S.C."/>
            <person name="Pink R."/>
            <person name="Carter D.R."/>
            <person name="Collins A."/>
            <person name="Tomlin J."/>
            <person name="Gibbs M."/>
            <person name="Breuker C.J."/>
        </authorList>
    </citation>
    <scope>NUCLEOTIDE SEQUENCE</scope>
    <source>
        <tissue evidence="1">Ovary</tissue>
    </source>
</reference>
<sequence>MQSSVPPNHTFNIIIFQFHHTIVRSKHRPFTLHTYIGPRYLHAIITVYNIAVPTYQIQTQNQLFAQTTFAPTRFTYTHQIYFKVRKRSLLDNRFAKYSKHPQHSLSHSIHAL</sequence>
<accession>S4PKL3</accession>
<name>S4PKL3_9NEOP</name>
<protein>
    <submittedName>
        <fullName evidence="1">Uncharacterized protein</fullName>
    </submittedName>
</protein>
<dbReference type="EMBL" id="GAIX01004430">
    <property type="protein sequence ID" value="JAA88130.1"/>
    <property type="molecule type" value="Transcribed_RNA"/>
</dbReference>
<proteinExistence type="predicted"/>
<evidence type="ECO:0000313" key="1">
    <source>
        <dbReference type="EMBL" id="JAA88130.1"/>
    </source>
</evidence>